<gene>
    <name evidence="6" type="primary">LOC117651982</name>
</gene>
<evidence type="ECO:0000259" key="4">
    <source>
        <dbReference type="PROSITE" id="PS50853"/>
    </source>
</evidence>
<feature type="compositionally biased region" description="Gly residues" evidence="2">
    <location>
        <begin position="405"/>
        <end position="414"/>
    </location>
</feature>
<dbReference type="Proteomes" id="UP000515158">
    <property type="component" value="Unplaced"/>
</dbReference>
<dbReference type="InterPro" id="IPR013783">
    <property type="entry name" value="Ig-like_fold"/>
</dbReference>
<reference evidence="6" key="1">
    <citation type="submission" date="2025-08" db="UniProtKB">
        <authorList>
            <consortium name="RefSeq"/>
        </authorList>
    </citation>
    <scope>IDENTIFICATION</scope>
    <source>
        <tissue evidence="6">Total insect</tissue>
    </source>
</reference>
<dbReference type="GO" id="GO:0045214">
    <property type="term" value="P:sarcomere organization"/>
    <property type="evidence" value="ECO:0007669"/>
    <property type="project" value="TreeGrafter"/>
</dbReference>
<dbReference type="SMART" id="SM00060">
    <property type="entry name" value="FN3"/>
    <property type="match status" value="2"/>
</dbReference>
<feature type="compositionally biased region" description="Low complexity" evidence="2">
    <location>
        <begin position="415"/>
        <end position="426"/>
    </location>
</feature>
<dbReference type="Gene3D" id="2.60.40.10">
    <property type="entry name" value="Immunoglobulins"/>
    <property type="match status" value="2"/>
</dbReference>
<keyword evidence="5" id="KW-1185">Reference proteome</keyword>
<dbReference type="PROSITE" id="PS50853">
    <property type="entry name" value="FN3"/>
    <property type="match status" value="1"/>
</dbReference>
<organism evidence="6">
    <name type="scientific">Thrips palmi</name>
    <name type="common">Melon thrips</name>
    <dbReference type="NCBI Taxonomy" id="161013"/>
    <lineage>
        <taxon>Eukaryota</taxon>
        <taxon>Metazoa</taxon>
        <taxon>Ecdysozoa</taxon>
        <taxon>Arthropoda</taxon>
        <taxon>Hexapoda</taxon>
        <taxon>Insecta</taxon>
        <taxon>Pterygota</taxon>
        <taxon>Neoptera</taxon>
        <taxon>Paraneoptera</taxon>
        <taxon>Thysanoptera</taxon>
        <taxon>Terebrantia</taxon>
        <taxon>Thripoidea</taxon>
        <taxon>Thripidae</taxon>
        <taxon>Thrips</taxon>
    </lineage>
</organism>
<name>A0A6P9A3M9_THRPL</name>
<dbReference type="GeneID" id="117651982"/>
<feature type="transmembrane region" description="Helical" evidence="3">
    <location>
        <begin position="254"/>
        <end position="276"/>
    </location>
</feature>
<feature type="region of interest" description="Disordered" evidence="2">
    <location>
        <begin position="562"/>
        <end position="628"/>
    </location>
</feature>
<keyword evidence="3" id="KW-1133">Transmembrane helix</keyword>
<dbReference type="PANTHER" id="PTHR13817:SF172">
    <property type="entry name" value="IG-LIKE DOMAIN-CONTAINING PROTEIN"/>
    <property type="match status" value="1"/>
</dbReference>
<keyword evidence="3" id="KW-0472">Membrane</keyword>
<dbReference type="PANTHER" id="PTHR13817">
    <property type="entry name" value="TITIN"/>
    <property type="match status" value="1"/>
</dbReference>
<evidence type="ECO:0000256" key="3">
    <source>
        <dbReference type="SAM" id="Phobius"/>
    </source>
</evidence>
<dbReference type="FunFam" id="2.60.40.10:FF:000028">
    <property type="entry name" value="Neuronal cell adhesion molecule"/>
    <property type="match status" value="1"/>
</dbReference>
<accession>A0A6P9A3M9</accession>
<dbReference type="CDD" id="cd00063">
    <property type="entry name" value="FN3"/>
    <property type="match status" value="2"/>
</dbReference>
<dbReference type="InterPro" id="IPR003961">
    <property type="entry name" value="FN3_dom"/>
</dbReference>
<feature type="compositionally biased region" description="Low complexity" evidence="2">
    <location>
        <begin position="570"/>
        <end position="596"/>
    </location>
</feature>
<evidence type="ECO:0000313" key="5">
    <source>
        <dbReference type="Proteomes" id="UP000515158"/>
    </source>
</evidence>
<sequence length="628" mass="65767">MADVQDALDLAPVVRLTEVVVASPTSVKALWDVLDPDQVEGLSIYWWAEAGAEANQTDAADNAVALQSLTVQTHGGSEAASSSSLGLGLGLGFLVTGLRCYTEYHFFLVPFNQQGEGRPSNSARIRTLPGAPSAPPTRLEATLINGSTALVKWSAPPAHFQNGPLQSYQVVVQAGEPPELVSNVTLSEDSALQLLLSNLSHHSAYHVSVAAATAAGLGPFSAPLTVRPTLPLGQHHRHDAEGGGGGSELLTETWFMALLGSMVAVMVLLFSAIIFLHRRQHRANKETFLGFYDCGANGPVLTTPLTLKASEGMPHPLSAPLSPPLCLVPQDTYGAKYRGVSPGAHPLHSPRGHVVEDLMLPEYAEANDAQYDGSMSQGSASSKSYYAEVRNPHMMSTFQSAAHAGAGGSHGGSQGSQRTGTGSSYGGAAPYTTTPYATTTLVCSARTASTAPCSSGSTSWSQDNDRGYPQPSYSDHDSRPGLASAAPQCSGHYDNYNNYGSHAGSHSPLEHRDAAASLQPRCPGGPGSNRCQSAASGGSGGTAGTLGRENRRLKLLRRQQHNRPGHAKGLPPSGTQSSQLQLLLRSSPSSSRSGSTHGEGGSPPEDEHAEHAAMTPLRQEASDYHNIN</sequence>
<evidence type="ECO:0000256" key="2">
    <source>
        <dbReference type="SAM" id="MobiDB-lite"/>
    </source>
</evidence>
<evidence type="ECO:0000313" key="6">
    <source>
        <dbReference type="RefSeq" id="XP_034252498.1"/>
    </source>
</evidence>
<feature type="compositionally biased region" description="Polar residues" evidence="2">
    <location>
        <begin position="450"/>
        <end position="462"/>
    </location>
</feature>
<dbReference type="RefSeq" id="XP_034252498.1">
    <property type="nucleotide sequence ID" value="XM_034396607.1"/>
</dbReference>
<dbReference type="KEGG" id="tpal:117651982"/>
<dbReference type="GO" id="GO:0031430">
    <property type="term" value="C:M band"/>
    <property type="evidence" value="ECO:0007669"/>
    <property type="project" value="TreeGrafter"/>
</dbReference>
<dbReference type="InParanoid" id="A0A6P9A3M9"/>
<dbReference type="InterPro" id="IPR050964">
    <property type="entry name" value="Striated_Muscle_Regulatory"/>
</dbReference>
<evidence type="ECO:0000256" key="1">
    <source>
        <dbReference type="ARBA" id="ARBA00022737"/>
    </source>
</evidence>
<proteinExistence type="predicted"/>
<dbReference type="InterPro" id="IPR036116">
    <property type="entry name" value="FN3_sf"/>
</dbReference>
<feature type="region of interest" description="Disordered" evidence="2">
    <location>
        <begin position="401"/>
        <end position="426"/>
    </location>
</feature>
<keyword evidence="1" id="KW-0677">Repeat</keyword>
<dbReference type="Pfam" id="PF00041">
    <property type="entry name" value="fn3"/>
    <property type="match status" value="1"/>
</dbReference>
<dbReference type="AlphaFoldDB" id="A0A6P9A3M9"/>
<dbReference type="OrthoDB" id="428111at2759"/>
<protein>
    <submittedName>
        <fullName evidence="6">Uncharacterized protein LOC117651982</fullName>
    </submittedName>
</protein>
<dbReference type="SUPFAM" id="SSF49265">
    <property type="entry name" value="Fibronectin type III"/>
    <property type="match status" value="1"/>
</dbReference>
<keyword evidence="3" id="KW-0812">Transmembrane</keyword>
<feature type="domain" description="Fibronectin type-III" evidence="4">
    <location>
        <begin position="135"/>
        <end position="232"/>
    </location>
</feature>
<feature type="region of interest" description="Disordered" evidence="2">
    <location>
        <begin position="450"/>
        <end position="547"/>
    </location>
</feature>